<feature type="compositionally biased region" description="Basic residues" evidence="1">
    <location>
        <begin position="197"/>
        <end position="213"/>
    </location>
</feature>
<accession>A0A7R9YCQ3</accession>
<feature type="region of interest" description="Disordered" evidence="1">
    <location>
        <begin position="425"/>
        <end position="491"/>
    </location>
</feature>
<dbReference type="GO" id="GO:0016579">
    <property type="term" value="P:protein deubiquitination"/>
    <property type="evidence" value="ECO:0007669"/>
    <property type="project" value="InterPro"/>
</dbReference>
<feature type="domain" description="USP" evidence="2">
    <location>
        <begin position="1"/>
        <end position="524"/>
    </location>
</feature>
<dbReference type="EMBL" id="HBEA01012310">
    <property type="protein sequence ID" value="CAD8259870.1"/>
    <property type="molecule type" value="Transcribed_RNA"/>
</dbReference>
<dbReference type="GO" id="GO:0004843">
    <property type="term" value="F:cysteine-type deubiquitinase activity"/>
    <property type="evidence" value="ECO:0007669"/>
    <property type="project" value="InterPro"/>
</dbReference>
<dbReference type="PROSITE" id="PS50235">
    <property type="entry name" value="USP_3"/>
    <property type="match status" value="1"/>
</dbReference>
<protein>
    <recommendedName>
        <fullName evidence="2">USP domain-containing protein</fullName>
    </recommendedName>
</protein>
<gene>
    <name evidence="3" type="ORF">PPYR1160_LOCUS9372</name>
</gene>
<dbReference type="InterPro" id="IPR028889">
    <property type="entry name" value="USP"/>
</dbReference>
<dbReference type="PROSITE" id="PS00973">
    <property type="entry name" value="USP_2"/>
    <property type="match status" value="1"/>
</dbReference>
<dbReference type="Pfam" id="PF00443">
    <property type="entry name" value="UCH"/>
    <property type="match status" value="1"/>
</dbReference>
<reference evidence="3" key="1">
    <citation type="submission" date="2021-01" db="EMBL/GenBank/DDBJ databases">
        <authorList>
            <person name="Corre E."/>
            <person name="Pelletier E."/>
            <person name="Niang G."/>
            <person name="Scheremetjew M."/>
            <person name="Finn R."/>
            <person name="Kale V."/>
            <person name="Holt S."/>
            <person name="Cochrane G."/>
            <person name="Meng A."/>
            <person name="Brown T."/>
            <person name="Cohen L."/>
        </authorList>
    </citation>
    <scope>NUCLEOTIDE SEQUENCE</scope>
    <source>
        <strain evidence="3">CCMP2078</strain>
    </source>
</reference>
<name>A0A7R9YCQ3_9STRA</name>
<dbReference type="InterPro" id="IPR038765">
    <property type="entry name" value="Papain-like_cys_pep_sf"/>
</dbReference>
<dbReference type="InterPro" id="IPR050164">
    <property type="entry name" value="Peptidase_C19"/>
</dbReference>
<dbReference type="GO" id="GO:0005829">
    <property type="term" value="C:cytosol"/>
    <property type="evidence" value="ECO:0007669"/>
    <property type="project" value="TreeGrafter"/>
</dbReference>
<proteinExistence type="predicted"/>
<dbReference type="PANTHER" id="PTHR24006">
    <property type="entry name" value="UBIQUITIN CARBOXYL-TERMINAL HYDROLASE"/>
    <property type="match status" value="1"/>
</dbReference>
<evidence type="ECO:0000256" key="1">
    <source>
        <dbReference type="SAM" id="MobiDB-lite"/>
    </source>
</evidence>
<feature type="region of interest" description="Disordered" evidence="1">
    <location>
        <begin position="137"/>
        <end position="223"/>
    </location>
</feature>
<dbReference type="GO" id="GO:0005634">
    <property type="term" value="C:nucleus"/>
    <property type="evidence" value="ECO:0007669"/>
    <property type="project" value="TreeGrafter"/>
</dbReference>
<evidence type="ECO:0000313" key="3">
    <source>
        <dbReference type="EMBL" id="CAD8259870.1"/>
    </source>
</evidence>
<dbReference type="InterPro" id="IPR001394">
    <property type="entry name" value="Peptidase_C19_UCH"/>
</dbReference>
<dbReference type="SUPFAM" id="SSF54001">
    <property type="entry name" value="Cysteine proteinases"/>
    <property type="match status" value="1"/>
</dbReference>
<organism evidence="3">
    <name type="scientific">Pinguiococcus pyrenoidosus</name>
    <dbReference type="NCBI Taxonomy" id="172671"/>
    <lineage>
        <taxon>Eukaryota</taxon>
        <taxon>Sar</taxon>
        <taxon>Stramenopiles</taxon>
        <taxon>Ochrophyta</taxon>
        <taxon>Pinguiophyceae</taxon>
        <taxon>Pinguiochrysidales</taxon>
        <taxon>Pinguiochrysidaceae</taxon>
        <taxon>Pinguiococcus</taxon>
    </lineage>
</organism>
<sequence>MPVAVAMDEIMTLMHRARQSSASGGRKGKGALSPAVLLEMARQALPHFRRGQQQDSHELFVQLLDIVAGEDLRGREAAEENQREDAGAGAGAAAAAGDEGTLVAEVFGGDVCSTVRCLRCKTSTFTVEHSLSVSLEIPGALGGGSRRRPRKPVKSPDTVVNPYLALGDESASSDSEAEDPVSPPRLVAAETPQKMSRSQKQKAKRKAKKARRRQQAEPSIDKAVEKLHIDASAPQSTAPAVEPPVEEGTLNGLATAGENEAEGESGAGGGSRFIAGDLASYDPPAETSQTALNIAAASPTVSLRQCFEAYCAKERLRVEAGNGFLCDACATHATDTSDAWKRLALLRCPSVLVVHLKRLLCETKVTKRVTFEKELDVTSFCMTPPGVPPSIQYRLVAVIEHQGGAMHGHYVAYVDLGLQAATVAQGGEDAAKEDRPENDQDDAAKEDRPDSNQKEEVKEDVENKAGGEPASSPDAPAGAEHRSVGEPAQAVESQWYHISDSNAAPVDEARVLKAQAYMLFYRRAE</sequence>
<dbReference type="InterPro" id="IPR018200">
    <property type="entry name" value="USP_CS"/>
</dbReference>
<dbReference type="Gene3D" id="3.90.70.10">
    <property type="entry name" value="Cysteine proteinases"/>
    <property type="match status" value="2"/>
</dbReference>
<evidence type="ECO:0000259" key="2">
    <source>
        <dbReference type="PROSITE" id="PS50235"/>
    </source>
</evidence>
<dbReference type="AlphaFoldDB" id="A0A7R9YCQ3"/>
<feature type="compositionally biased region" description="Basic and acidic residues" evidence="1">
    <location>
        <begin position="429"/>
        <end position="465"/>
    </location>
</feature>